<dbReference type="AlphaFoldDB" id="A0A2I0ARQ0"/>
<sequence length="54" mass="6038">MDGALLEARDRVLSLPSSLHFAESPPSFSSVICFYFQPEISAFLVLFFLRGSKL</sequence>
<dbReference type="Proteomes" id="UP000236161">
    <property type="component" value="Unassembled WGS sequence"/>
</dbReference>
<evidence type="ECO:0000313" key="2">
    <source>
        <dbReference type="EMBL" id="PKA58220.1"/>
    </source>
</evidence>
<feature type="transmembrane region" description="Helical" evidence="1">
    <location>
        <begin position="28"/>
        <end position="49"/>
    </location>
</feature>
<keyword evidence="1" id="KW-1133">Transmembrane helix</keyword>
<gene>
    <name evidence="2" type="ORF">AXF42_Ash012943</name>
</gene>
<proteinExistence type="predicted"/>
<reference evidence="2 3" key="1">
    <citation type="journal article" date="2017" name="Nature">
        <title>The Apostasia genome and the evolution of orchids.</title>
        <authorList>
            <person name="Zhang G.Q."/>
            <person name="Liu K.W."/>
            <person name="Li Z."/>
            <person name="Lohaus R."/>
            <person name="Hsiao Y.Y."/>
            <person name="Niu S.C."/>
            <person name="Wang J.Y."/>
            <person name="Lin Y.C."/>
            <person name="Xu Q."/>
            <person name="Chen L.J."/>
            <person name="Yoshida K."/>
            <person name="Fujiwara S."/>
            <person name="Wang Z.W."/>
            <person name="Zhang Y.Q."/>
            <person name="Mitsuda N."/>
            <person name="Wang M."/>
            <person name="Liu G.H."/>
            <person name="Pecoraro L."/>
            <person name="Huang H.X."/>
            <person name="Xiao X.J."/>
            <person name="Lin M."/>
            <person name="Wu X.Y."/>
            <person name="Wu W.L."/>
            <person name="Chen Y.Y."/>
            <person name="Chang S.B."/>
            <person name="Sakamoto S."/>
            <person name="Ohme-Takagi M."/>
            <person name="Yagi M."/>
            <person name="Zeng S.J."/>
            <person name="Shen C.Y."/>
            <person name="Yeh C.M."/>
            <person name="Luo Y.B."/>
            <person name="Tsai W.C."/>
            <person name="Van de Peer Y."/>
            <person name="Liu Z.J."/>
        </authorList>
    </citation>
    <scope>NUCLEOTIDE SEQUENCE [LARGE SCALE GENOMIC DNA]</scope>
    <source>
        <strain evidence="3">cv. Shenzhen</strain>
        <tissue evidence="2">Stem</tissue>
    </source>
</reference>
<evidence type="ECO:0000313" key="3">
    <source>
        <dbReference type="Proteomes" id="UP000236161"/>
    </source>
</evidence>
<keyword evidence="1" id="KW-0812">Transmembrane</keyword>
<keyword evidence="1" id="KW-0472">Membrane</keyword>
<dbReference type="EMBL" id="KZ451955">
    <property type="protein sequence ID" value="PKA58220.1"/>
    <property type="molecule type" value="Genomic_DNA"/>
</dbReference>
<evidence type="ECO:0000256" key="1">
    <source>
        <dbReference type="SAM" id="Phobius"/>
    </source>
</evidence>
<accession>A0A2I0ARQ0</accession>
<organism evidence="2 3">
    <name type="scientific">Apostasia shenzhenica</name>
    <dbReference type="NCBI Taxonomy" id="1088818"/>
    <lineage>
        <taxon>Eukaryota</taxon>
        <taxon>Viridiplantae</taxon>
        <taxon>Streptophyta</taxon>
        <taxon>Embryophyta</taxon>
        <taxon>Tracheophyta</taxon>
        <taxon>Spermatophyta</taxon>
        <taxon>Magnoliopsida</taxon>
        <taxon>Liliopsida</taxon>
        <taxon>Asparagales</taxon>
        <taxon>Orchidaceae</taxon>
        <taxon>Apostasioideae</taxon>
        <taxon>Apostasia</taxon>
    </lineage>
</organism>
<keyword evidence="3" id="KW-1185">Reference proteome</keyword>
<protein>
    <submittedName>
        <fullName evidence="2">Uncharacterized protein</fullName>
    </submittedName>
</protein>
<name>A0A2I0ARQ0_9ASPA</name>